<evidence type="ECO:0000256" key="2">
    <source>
        <dbReference type="ARBA" id="ARBA00009704"/>
    </source>
</evidence>
<dbReference type="Gene3D" id="2.60.40.10">
    <property type="entry name" value="Immunoglobulins"/>
    <property type="match status" value="1"/>
</dbReference>
<dbReference type="Gene3D" id="2.60.40.1450">
    <property type="entry name" value="LAG1, DNA binding domain"/>
    <property type="match status" value="2"/>
</dbReference>
<reference evidence="9" key="1">
    <citation type="submission" date="2025-08" db="UniProtKB">
        <authorList>
            <consortium name="Ensembl"/>
        </authorList>
    </citation>
    <scope>IDENTIFICATION</scope>
</reference>
<dbReference type="GO" id="GO:0001228">
    <property type="term" value="F:DNA-binding transcription activator activity, RNA polymerase II-specific"/>
    <property type="evidence" value="ECO:0007669"/>
    <property type="project" value="InterPro"/>
</dbReference>
<feature type="domain" description="Beta-trefoil DNA-binding" evidence="8">
    <location>
        <begin position="146"/>
        <end position="295"/>
    </location>
</feature>
<dbReference type="InterPro" id="IPR040159">
    <property type="entry name" value="CLS_fam"/>
</dbReference>
<dbReference type="InterPro" id="IPR037095">
    <property type="entry name" value="RBP-J/Cbf11_DNA-bd_sf"/>
</dbReference>
<dbReference type="GO" id="GO:0005634">
    <property type="term" value="C:nucleus"/>
    <property type="evidence" value="ECO:0007669"/>
    <property type="project" value="UniProtKB-SubCell"/>
</dbReference>
<dbReference type="Pfam" id="PF09271">
    <property type="entry name" value="LAG1-DNAbind"/>
    <property type="match status" value="2"/>
</dbReference>
<reference evidence="9" key="2">
    <citation type="submission" date="2025-09" db="UniProtKB">
        <authorList>
            <consortium name="Ensembl"/>
        </authorList>
    </citation>
    <scope>IDENTIFICATION</scope>
</reference>
<dbReference type="Pfam" id="PF20144">
    <property type="entry name" value="TIG_SUH"/>
    <property type="match status" value="1"/>
</dbReference>
<organism evidence="9 10">
    <name type="scientific">Hippocampus comes</name>
    <name type="common">Tiger tail seahorse</name>
    <dbReference type="NCBI Taxonomy" id="109280"/>
    <lineage>
        <taxon>Eukaryota</taxon>
        <taxon>Metazoa</taxon>
        <taxon>Chordata</taxon>
        <taxon>Craniata</taxon>
        <taxon>Vertebrata</taxon>
        <taxon>Euteleostomi</taxon>
        <taxon>Actinopterygii</taxon>
        <taxon>Neopterygii</taxon>
        <taxon>Teleostei</taxon>
        <taxon>Neoteleostei</taxon>
        <taxon>Acanthomorphata</taxon>
        <taxon>Syngnathiaria</taxon>
        <taxon>Syngnathiformes</taxon>
        <taxon>Syngnathoidei</taxon>
        <taxon>Syngnathidae</taxon>
        <taxon>Hippocampus</taxon>
    </lineage>
</organism>
<accession>A0A3Q2Z3I5</accession>
<dbReference type="PANTHER" id="PTHR10665">
    <property type="entry name" value="RECOMBINING BINDING PROTEIN SUPPRESSOR OF HAIRLESS"/>
    <property type="match status" value="1"/>
</dbReference>
<dbReference type="InterPro" id="IPR008967">
    <property type="entry name" value="p53-like_TF_DNA-bd_sf"/>
</dbReference>
<keyword evidence="5" id="KW-0804">Transcription</keyword>
<dbReference type="SMART" id="SM01267">
    <property type="entry name" value="LAG1_DNAbind"/>
    <property type="match status" value="1"/>
</dbReference>
<dbReference type="SUPFAM" id="SSF110217">
    <property type="entry name" value="DNA-binding protein LAG-1 (CSL)"/>
    <property type="match status" value="1"/>
</dbReference>
<evidence type="ECO:0000256" key="5">
    <source>
        <dbReference type="ARBA" id="ARBA00023163"/>
    </source>
</evidence>
<dbReference type="InterPro" id="IPR015351">
    <property type="entry name" value="RBP-J/Cbf11/Cbf12_DNA-bd"/>
</dbReference>
<evidence type="ECO:0000313" key="9">
    <source>
        <dbReference type="Ensembl" id="ENSHCOP00000025229.1"/>
    </source>
</evidence>
<dbReference type="AlphaFoldDB" id="A0A3Q2Z3I5"/>
<dbReference type="Ensembl" id="ENSHCOT00000019207.1">
    <property type="protein sequence ID" value="ENSHCOP00000025229.1"/>
    <property type="gene ID" value="ENSHCOG00000015360.1"/>
</dbReference>
<evidence type="ECO:0000259" key="8">
    <source>
        <dbReference type="SMART" id="SM01268"/>
    </source>
</evidence>
<dbReference type="SUPFAM" id="SSF49417">
    <property type="entry name" value="p53-like transcription factors"/>
    <property type="match status" value="1"/>
</dbReference>
<keyword evidence="4" id="KW-0238">DNA-binding</keyword>
<evidence type="ECO:0000256" key="3">
    <source>
        <dbReference type="ARBA" id="ARBA00023015"/>
    </source>
</evidence>
<keyword evidence="6" id="KW-0539">Nucleus</keyword>
<dbReference type="Pfam" id="PF09270">
    <property type="entry name" value="BTD"/>
    <property type="match status" value="1"/>
</dbReference>
<dbReference type="InterPro" id="IPR013783">
    <property type="entry name" value="Ig-like_fold"/>
</dbReference>
<sequence>FAPVKNAKVKQEPACVREPLDHQSVVILHAKVAQKSYGNEKRFFCPPPCVYIGGNIWRLIQDLLQGECLCFSEGTTGMLACSKSLFISDQDKRKHFRLLLRLFLEVGSVRQEVGSIKQEVGSFHSRLIKVISKPSQKRQTMKNADLCISACSRVALFNRLRSQTVNTRYLAVEGGAFVASARQWTAFTITLGVLASETKTHAYAHARQTLVGVCQGRTVRGRVPFFFKVIRKVNKQHAVLSVDEPVSQLHKCALEMRDTPQAFLVAAGPAFLFISFATPSTREAGRVLLNDGSCWTVIGVEVVEFGFCQADAAYVRTPVTPFPDVTGLEVSQVSGGGHAATLEVHGENLGPHLKVCFGRSEVDTCLVCVVPDVCALWCGCRGNGSCHSGSGAVTVPISLRRPCDGVVYRTAFSFTYTPELERPRRPTTPAGGVFVHDARGTPAATRHDDALLDSASGALTVNSGSSRDCQRGRGLSTRTLKAPQAAGEFKVPLLTFDSKTQIN</sequence>
<evidence type="ECO:0000313" key="10">
    <source>
        <dbReference type="Proteomes" id="UP000264820"/>
    </source>
</evidence>
<dbReference type="Gene3D" id="2.80.10.50">
    <property type="match status" value="1"/>
</dbReference>
<dbReference type="GO" id="GO:0007399">
    <property type="term" value="P:nervous system development"/>
    <property type="evidence" value="ECO:0007669"/>
    <property type="project" value="UniProtKB-ARBA"/>
</dbReference>
<comment type="subcellular location">
    <subcellularLocation>
        <location evidence="1">Nucleus</location>
    </subcellularLocation>
</comment>
<keyword evidence="3" id="KW-0805">Transcription regulation</keyword>
<evidence type="ECO:0000256" key="1">
    <source>
        <dbReference type="ARBA" id="ARBA00004123"/>
    </source>
</evidence>
<dbReference type="GO" id="GO:0000978">
    <property type="term" value="F:RNA polymerase II cis-regulatory region sequence-specific DNA binding"/>
    <property type="evidence" value="ECO:0007669"/>
    <property type="project" value="InterPro"/>
</dbReference>
<evidence type="ECO:0000256" key="6">
    <source>
        <dbReference type="ARBA" id="ARBA00023242"/>
    </source>
</evidence>
<dbReference type="GeneTree" id="ENSGT00390000005197"/>
<dbReference type="InterPro" id="IPR038007">
    <property type="entry name" value="RBP-Jkappa_IPT"/>
</dbReference>
<dbReference type="SMART" id="SM01268">
    <property type="entry name" value="BTD"/>
    <property type="match status" value="1"/>
</dbReference>
<dbReference type="SUPFAM" id="SSF81296">
    <property type="entry name" value="E set domains"/>
    <property type="match status" value="1"/>
</dbReference>
<comment type="similarity">
    <text evidence="2">Belongs to the Su(H) family.</text>
</comment>
<proteinExistence type="inferred from homology"/>
<dbReference type="InterPro" id="IPR036358">
    <property type="entry name" value="BTD_sf"/>
</dbReference>
<name>A0A3Q2Z3I5_HIPCM</name>
<keyword evidence="10" id="KW-1185">Reference proteome</keyword>
<dbReference type="InterPro" id="IPR015350">
    <property type="entry name" value="Beta-trefoil_DNA-bd_dom"/>
</dbReference>
<evidence type="ECO:0000256" key="4">
    <source>
        <dbReference type="ARBA" id="ARBA00023125"/>
    </source>
</evidence>
<evidence type="ECO:0000259" key="7">
    <source>
        <dbReference type="SMART" id="SM01267"/>
    </source>
</evidence>
<feature type="domain" description="RBP-J/Cbf11/Cbf12 DNA binding" evidence="7">
    <location>
        <begin position="24"/>
        <end position="145"/>
    </location>
</feature>
<protein>
    <submittedName>
        <fullName evidence="9">Recombination signal binding protein for immunoglobulin kappa J region like</fullName>
    </submittedName>
</protein>
<dbReference type="InterPro" id="IPR014756">
    <property type="entry name" value="Ig_E-set"/>
</dbReference>
<dbReference type="Proteomes" id="UP000264820">
    <property type="component" value="Unplaced"/>
</dbReference>